<keyword evidence="2" id="KW-1185">Reference proteome</keyword>
<reference evidence="1" key="1">
    <citation type="submission" date="2011-01" db="EMBL/GenBank/DDBJ databases">
        <title>The Genome Sequence of Nematocida parisii strain ERTm3.</title>
        <authorList>
            <consortium name="The Broad Institute Genome Sequencing Platform"/>
            <consortium name="The Broad Institute Genome Sequencing Center for Infectious Disease"/>
            <person name="Cuomo C."/>
            <person name="Troemel E."/>
            <person name="Young S.K."/>
            <person name="Zeng Q."/>
            <person name="Gargeya S."/>
            <person name="Fitzgerald M."/>
            <person name="Haas B."/>
            <person name="Abouelleil A."/>
            <person name="Alvarado L."/>
            <person name="Arachchi H.M."/>
            <person name="Berlin A."/>
            <person name="Chapman S.B."/>
            <person name="Gearin G."/>
            <person name="Goldberg J."/>
            <person name="Griggs A."/>
            <person name="Gujja S."/>
            <person name="Hansen M."/>
            <person name="Heiman D."/>
            <person name="Howarth C."/>
            <person name="Larimer J."/>
            <person name="Lui A."/>
            <person name="MacDonald P.J.P."/>
            <person name="McCowen C."/>
            <person name="Montmayeur A."/>
            <person name="Murphy C."/>
            <person name="Neiman D."/>
            <person name="Pearson M."/>
            <person name="Priest M."/>
            <person name="Roberts A."/>
            <person name="Saif S."/>
            <person name="Shea T."/>
            <person name="Sisk P."/>
            <person name="Stolte C."/>
            <person name="Sykes S."/>
            <person name="Wortman J."/>
            <person name="Nusbaum C."/>
            <person name="Birren B."/>
        </authorList>
    </citation>
    <scope>NUCLEOTIDE SEQUENCE</scope>
    <source>
        <strain evidence="1">ERTm3</strain>
    </source>
</reference>
<dbReference type="OrthoDB" id="2189181at2759"/>
<dbReference type="HOGENOM" id="CLU_1875991_0_0_1"/>
<evidence type="ECO:0000313" key="1">
    <source>
        <dbReference type="EMBL" id="EIJ88012.1"/>
    </source>
</evidence>
<accession>I3EFL5</accession>
<dbReference type="AlphaFoldDB" id="I3EFL5"/>
<sequence>MDSSLWDEDGAEMDLIKKESLQREKQIENEDIRTKRESEIEKARIITESALEAHSNTLLMFLGYVKAVAMKEDRSIWIESEARVWNAIKQAIAKNIEEGTEKERFGEIISKKILEIVESRERSIASIERQFQSLEH</sequence>
<dbReference type="OMA" id="SEARVWN"/>
<protein>
    <submittedName>
        <fullName evidence="1">Uncharacterized protein</fullName>
    </submittedName>
</protein>
<dbReference type="Proteomes" id="UP000002872">
    <property type="component" value="Unassembled WGS sequence"/>
</dbReference>
<organism evidence="1 2">
    <name type="scientific">Nematocida parisii (strain ERTm3)</name>
    <name type="common">Nematode killer fungus</name>
    <dbReference type="NCBI Taxonomy" id="935791"/>
    <lineage>
        <taxon>Eukaryota</taxon>
        <taxon>Fungi</taxon>
        <taxon>Fungi incertae sedis</taxon>
        <taxon>Microsporidia</taxon>
        <taxon>Nematocida</taxon>
    </lineage>
</organism>
<dbReference type="InParanoid" id="I3EFL5"/>
<dbReference type="EMBL" id="GL870879">
    <property type="protein sequence ID" value="EIJ88012.1"/>
    <property type="molecule type" value="Genomic_DNA"/>
</dbReference>
<name>I3EFL5_NEMP3</name>
<proteinExistence type="predicted"/>
<gene>
    <name evidence="1" type="ORF">NEQG_01456</name>
</gene>
<evidence type="ECO:0000313" key="2">
    <source>
        <dbReference type="Proteomes" id="UP000002872"/>
    </source>
</evidence>
<dbReference type="VEuPathDB" id="MicrosporidiaDB:NEQG_01456"/>